<organism evidence="1">
    <name type="scientific">Borrelia coriaceae ATCC 43381</name>
    <dbReference type="NCBI Taxonomy" id="1408429"/>
    <lineage>
        <taxon>Bacteria</taxon>
        <taxon>Pseudomonadati</taxon>
        <taxon>Spirochaetota</taxon>
        <taxon>Spirochaetia</taxon>
        <taxon>Spirochaetales</taxon>
        <taxon>Borreliaceae</taxon>
        <taxon>Borrelia</taxon>
    </lineage>
</organism>
<dbReference type="RefSeq" id="WP_025408645.1">
    <property type="nucleotide sequence ID" value="NZ_CP005750.1"/>
</dbReference>
<reference evidence="1" key="1">
    <citation type="submission" date="2013-04" db="EMBL/GenBank/DDBJ databases">
        <title>Comparative Genomics of Relapsing Fever Spirochetes.</title>
        <authorList>
            <person name="Schwan T.G."/>
            <person name="Raffel S.J."/>
            <person name="Porcella S.F."/>
            <person name="Martens C.A."/>
            <person name="Bruno D.P."/>
            <person name="Ricklefs S.M."/>
            <person name="Barbian K.B."/>
        </authorList>
    </citation>
    <scope>NUCLEOTIDE SEQUENCE</scope>
    <source>
        <strain evidence="1">Co53</strain>
        <plasmid evidence="1">unnamed</plasmid>
    </source>
</reference>
<proteinExistence type="predicted"/>
<keyword evidence="1" id="KW-0614">Plasmid</keyword>
<dbReference type="OrthoDB" id="352284at2"/>
<dbReference type="HOGENOM" id="CLU_105327_1_0_12"/>
<evidence type="ECO:0000313" key="1">
    <source>
        <dbReference type="EMBL" id="AHH11344.1"/>
    </source>
</evidence>
<dbReference type="EMBL" id="CP005750">
    <property type="protein sequence ID" value="AHH11344.1"/>
    <property type="molecule type" value="Genomic_DNA"/>
</dbReference>
<geneLocation type="plasmid" evidence="1">
    <name>unnamed</name>
</geneLocation>
<accession>W5SVX8</accession>
<sequence>MNIFIKLLVLYHTLLLYCCSEYQLNTGSNPDNTQSIEPPTLKIQEHRNENTQESNILTLTNEEKDKFNLLMFAFNKAFQELRNMIEAYQNGTLNHPRDLIEDYQHELNRYTSFVNWLSKDISKQKELANAFSPIYNLLEKERKLYANNITLEKHISNILTKGRHHYLEEYRNPVDNPVRSFFYHYVTFIRNTNEEMFEAFKEYIQSNTMIVQSLRDTVEFIPIPTQ</sequence>
<keyword evidence="1" id="KW-0449">Lipoprotein</keyword>
<dbReference type="AlphaFoldDB" id="W5SVX8"/>
<protein>
    <submittedName>
        <fullName evidence="1">Mlp lipoprotein family protein</fullName>
    </submittedName>
</protein>
<gene>
    <name evidence="1" type="ORF">BCO_0012101</name>
</gene>
<name>W5SVX8_9SPIR</name>